<dbReference type="GO" id="GO:0016787">
    <property type="term" value="F:hydrolase activity"/>
    <property type="evidence" value="ECO:0007669"/>
    <property type="project" value="UniProtKB-KW"/>
</dbReference>
<keyword evidence="2" id="KW-0378">Hydrolase</keyword>
<dbReference type="AlphaFoldDB" id="A0AB73U663"/>
<dbReference type="Proteomes" id="UP000317728">
    <property type="component" value="Chromosome"/>
</dbReference>
<sequence>MSASTPEKSTEIRIGMTENSSGVNAKYDGGPEFSTFTSEVDQKAIWYRTWHPPCGIETRAAVQITHGIAEYSARYDRLARFLAAHGCVVYALDLRGHGQTAGIDGLGQLGVTAWDDMTADIKQLADIARADSPGLPLIAFGHSMGSALTQSHIQNHGNLLAGAVLCGTLGAVPGLTEEAYQQAIVQLEAVATGPDAMAPSEFFGSLLAGFNAPFVVEGVTPTGSEWQTCDPEEVRIFQSDPLCGKPFSNAMTYSVIKGFHSLWELANESRVPSELPILVIAGSEDPVGGRTETIQGLISRYLAEGHRRLECRFYAGGRHEILNEPEKDRVHRDIGLWLESVLDAV</sequence>
<dbReference type="InterPro" id="IPR029058">
    <property type="entry name" value="AB_hydrolase_fold"/>
</dbReference>
<protein>
    <submittedName>
        <fullName evidence="2">Alpha/beta hydrolase</fullName>
    </submittedName>
</protein>
<dbReference type="InterPro" id="IPR051044">
    <property type="entry name" value="MAG_DAG_Lipase"/>
</dbReference>
<evidence type="ECO:0000313" key="3">
    <source>
        <dbReference type="Proteomes" id="UP000317728"/>
    </source>
</evidence>
<dbReference type="EMBL" id="CP041150">
    <property type="protein sequence ID" value="QDF72251.1"/>
    <property type="molecule type" value="Genomic_DNA"/>
</dbReference>
<dbReference type="PANTHER" id="PTHR11614">
    <property type="entry name" value="PHOSPHOLIPASE-RELATED"/>
    <property type="match status" value="1"/>
</dbReference>
<dbReference type="InterPro" id="IPR022742">
    <property type="entry name" value="Hydrolase_4"/>
</dbReference>
<accession>A0AB73U663</accession>
<name>A0AB73U663_MYCCH</name>
<gene>
    <name evidence="2" type="ORF">FJK96_20165</name>
</gene>
<reference evidence="2 3" key="1">
    <citation type="submission" date="2019-06" db="EMBL/GenBank/DDBJ databases">
        <title>Whole geneome sequnce of Mycobacteroides chelonae M77 isolated from bovine milk from Meghalaya, India.</title>
        <authorList>
            <person name="Vise E."/>
            <person name="Das S."/>
            <person name="Garg A."/>
            <person name="Ghatak S."/>
            <person name="Shakuntala I."/>
            <person name="Milton A.A.P."/>
            <person name="Karam A."/>
            <person name="Sanjukta R."/>
            <person name="Puro K."/>
            <person name="Sen A."/>
        </authorList>
    </citation>
    <scope>NUCLEOTIDE SEQUENCE [LARGE SCALE GENOMIC DNA]</scope>
    <source>
        <strain evidence="2 3">M77</strain>
    </source>
</reference>
<dbReference type="Gene3D" id="3.40.50.1820">
    <property type="entry name" value="alpha/beta hydrolase"/>
    <property type="match status" value="1"/>
</dbReference>
<evidence type="ECO:0000313" key="2">
    <source>
        <dbReference type="EMBL" id="QDF72251.1"/>
    </source>
</evidence>
<organism evidence="2 3">
    <name type="scientific">Mycobacteroides chelonae</name>
    <name type="common">Mycobacterium chelonae</name>
    <dbReference type="NCBI Taxonomy" id="1774"/>
    <lineage>
        <taxon>Bacteria</taxon>
        <taxon>Bacillati</taxon>
        <taxon>Actinomycetota</taxon>
        <taxon>Actinomycetes</taxon>
        <taxon>Mycobacteriales</taxon>
        <taxon>Mycobacteriaceae</taxon>
        <taxon>Mycobacteroides</taxon>
    </lineage>
</organism>
<feature type="domain" description="Serine aminopeptidase S33" evidence="1">
    <location>
        <begin position="57"/>
        <end position="326"/>
    </location>
</feature>
<evidence type="ECO:0000259" key="1">
    <source>
        <dbReference type="Pfam" id="PF12146"/>
    </source>
</evidence>
<dbReference type="SUPFAM" id="SSF53474">
    <property type="entry name" value="alpha/beta-Hydrolases"/>
    <property type="match status" value="1"/>
</dbReference>
<proteinExistence type="predicted"/>
<dbReference type="Pfam" id="PF12146">
    <property type="entry name" value="Hydrolase_4"/>
    <property type="match status" value="1"/>
</dbReference>